<dbReference type="Gramene" id="evm.model.06.1273">
    <property type="protein sequence ID" value="cds.evm.model.06.1273"/>
    <property type="gene ID" value="evm.TU.06.1273"/>
</dbReference>
<keyword evidence="2" id="KW-1185">Reference proteome</keyword>
<dbReference type="EMBL" id="UZAU01000598">
    <property type="status" value="NOT_ANNOTATED_CDS"/>
    <property type="molecule type" value="Genomic_DNA"/>
</dbReference>
<accession>A0A803PTS3</accession>
<evidence type="ECO:0000313" key="2">
    <source>
        <dbReference type="Proteomes" id="UP000596661"/>
    </source>
</evidence>
<reference evidence="1" key="1">
    <citation type="submission" date="2018-11" db="EMBL/GenBank/DDBJ databases">
        <authorList>
            <person name="Grassa J C."/>
        </authorList>
    </citation>
    <scope>NUCLEOTIDE SEQUENCE [LARGE SCALE GENOMIC DNA]</scope>
</reference>
<evidence type="ECO:0008006" key="3">
    <source>
        <dbReference type="Google" id="ProtNLM"/>
    </source>
</evidence>
<sequence>MASTENTFGIQLDPANLTATTATAHTIGPSSWSNPWNPFAHPLLASLKIKLDHINFLAWKFQVVPSVIGHDFDEILFTGVPPSQILYTGKPNSQFYFQWKRKDQLLLSWLRSSMT</sequence>
<name>A0A803PTS3_CANSA</name>
<proteinExistence type="predicted"/>
<organism evidence="1 2">
    <name type="scientific">Cannabis sativa</name>
    <name type="common">Hemp</name>
    <name type="synonym">Marijuana</name>
    <dbReference type="NCBI Taxonomy" id="3483"/>
    <lineage>
        <taxon>Eukaryota</taxon>
        <taxon>Viridiplantae</taxon>
        <taxon>Streptophyta</taxon>
        <taxon>Embryophyta</taxon>
        <taxon>Tracheophyta</taxon>
        <taxon>Spermatophyta</taxon>
        <taxon>Magnoliopsida</taxon>
        <taxon>eudicotyledons</taxon>
        <taxon>Gunneridae</taxon>
        <taxon>Pentapetalae</taxon>
        <taxon>rosids</taxon>
        <taxon>fabids</taxon>
        <taxon>Rosales</taxon>
        <taxon>Cannabaceae</taxon>
        <taxon>Cannabis</taxon>
    </lineage>
</organism>
<dbReference type="AlphaFoldDB" id="A0A803PTS3"/>
<dbReference type="Proteomes" id="UP000596661">
    <property type="component" value="Chromosome 6"/>
</dbReference>
<reference evidence="1" key="2">
    <citation type="submission" date="2021-03" db="UniProtKB">
        <authorList>
            <consortium name="EnsemblPlants"/>
        </authorList>
    </citation>
    <scope>IDENTIFICATION</scope>
</reference>
<dbReference type="EnsemblPlants" id="evm.model.06.1273">
    <property type="protein sequence ID" value="cds.evm.model.06.1273"/>
    <property type="gene ID" value="evm.TU.06.1273"/>
</dbReference>
<protein>
    <recommendedName>
        <fullName evidence="3">Retrotransposon Copia-like N-terminal domain-containing protein</fullName>
    </recommendedName>
</protein>
<evidence type="ECO:0000313" key="1">
    <source>
        <dbReference type="EnsemblPlants" id="cds.evm.model.06.1273"/>
    </source>
</evidence>